<name>A0A4Q7MR71_9BACT</name>
<evidence type="ECO:0000313" key="2">
    <source>
        <dbReference type="Proteomes" id="UP000293874"/>
    </source>
</evidence>
<evidence type="ECO:0000313" key="1">
    <source>
        <dbReference type="EMBL" id="RZS69332.1"/>
    </source>
</evidence>
<proteinExistence type="predicted"/>
<dbReference type="NCBIfam" id="TIGR00847">
    <property type="entry name" value="ccoS"/>
    <property type="match status" value="1"/>
</dbReference>
<comment type="caution">
    <text evidence="1">The sequence shown here is derived from an EMBL/GenBank/DDBJ whole genome shotgun (WGS) entry which is preliminary data.</text>
</comment>
<sequence length="54" mass="6123">MSVIIILIIASVSIAAFFLAAFCWSVKDKQYDDEFSPPLRMLFDDKPATDPEKQ</sequence>
<dbReference type="AlphaFoldDB" id="A0A4Q7MR71"/>
<dbReference type="RefSeq" id="WP_130543674.1">
    <property type="nucleotide sequence ID" value="NZ_CP042431.1"/>
</dbReference>
<dbReference type="OrthoDB" id="9802763at2"/>
<protein>
    <submittedName>
        <fullName evidence="1">Cbb3-type cytochrome oxidase maturation protein</fullName>
    </submittedName>
</protein>
<dbReference type="EMBL" id="SGXA01000003">
    <property type="protein sequence ID" value="RZS69332.1"/>
    <property type="molecule type" value="Genomic_DNA"/>
</dbReference>
<accession>A0A4Q7MR71</accession>
<organism evidence="1 2">
    <name type="scientific">Pseudobacter ginsenosidimutans</name>
    <dbReference type="NCBI Taxonomy" id="661488"/>
    <lineage>
        <taxon>Bacteria</taxon>
        <taxon>Pseudomonadati</taxon>
        <taxon>Bacteroidota</taxon>
        <taxon>Chitinophagia</taxon>
        <taxon>Chitinophagales</taxon>
        <taxon>Chitinophagaceae</taxon>
        <taxon>Pseudobacter</taxon>
    </lineage>
</organism>
<dbReference type="InterPro" id="IPR004714">
    <property type="entry name" value="Cyt_oxidase_maturation_cbb3"/>
</dbReference>
<dbReference type="Pfam" id="PF03597">
    <property type="entry name" value="FixS"/>
    <property type="match status" value="1"/>
</dbReference>
<reference evidence="1 2" key="1">
    <citation type="submission" date="2019-02" db="EMBL/GenBank/DDBJ databases">
        <title>Genomic Encyclopedia of Type Strains, Phase IV (KMG-IV): sequencing the most valuable type-strain genomes for metagenomic binning, comparative biology and taxonomic classification.</title>
        <authorList>
            <person name="Goeker M."/>
        </authorList>
    </citation>
    <scope>NUCLEOTIDE SEQUENCE [LARGE SCALE GENOMIC DNA]</scope>
    <source>
        <strain evidence="1 2">DSM 18116</strain>
    </source>
</reference>
<dbReference type="Proteomes" id="UP000293874">
    <property type="component" value="Unassembled WGS sequence"/>
</dbReference>
<keyword evidence="2" id="KW-1185">Reference proteome</keyword>
<gene>
    <name evidence="1" type="ORF">EV199_5169</name>
</gene>